<dbReference type="Pfam" id="PF03975">
    <property type="entry name" value="CheD"/>
    <property type="match status" value="1"/>
</dbReference>
<dbReference type="RefSeq" id="WP_248360778.1">
    <property type="nucleotide sequence ID" value="NZ_AP025591.1"/>
</dbReference>
<protein>
    <recommendedName>
        <fullName evidence="3">Probable chemoreceptor glutamine deamidase CheD</fullName>
        <ecNumber evidence="3">3.5.1.44</ecNumber>
    </recommendedName>
</protein>
<dbReference type="InterPro" id="IPR011324">
    <property type="entry name" value="Cytotoxic_necrot_fac-like_cat"/>
</dbReference>
<dbReference type="EC" id="3.5.1.44" evidence="3"/>
<evidence type="ECO:0000256" key="2">
    <source>
        <dbReference type="ARBA" id="ARBA00022801"/>
    </source>
</evidence>
<evidence type="ECO:0000313" key="5">
    <source>
        <dbReference type="Proteomes" id="UP001162891"/>
    </source>
</evidence>
<dbReference type="InterPro" id="IPR038592">
    <property type="entry name" value="CheD-like_sf"/>
</dbReference>
<keyword evidence="5" id="KW-1185">Reference proteome</keyword>
<accession>A0ABM7WUB5</accession>
<name>A0ABM7WUB5_9BACT</name>
<dbReference type="Gene3D" id="3.30.1330.200">
    <property type="match status" value="1"/>
</dbReference>
<gene>
    <name evidence="3 4" type="primary">cheD</name>
    <name evidence="4" type="ORF">AMOR_20820</name>
</gene>
<comment type="catalytic activity">
    <reaction evidence="3">
        <text>L-glutaminyl-[protein] + H2O = L-glutamyl-[protein] + NH4(+)</text>
        <dbReference type="Rhea" id="RHEA:16441"/>
        <dbReference type="Rhea" id="RHEA-COMP:10207"/>
        <dbReference type="Rhea" id="RHEA-COMP:10208"/>
        <dbReference type="ChEBI" id="CHEBI:15377"/>
        <dbReference type="ChEBI" id="CHEBI:28938"/>
        <dbReference type="ChEBI" id="CHEBI:29973"/>
        <dbReference type="ChEBI" id="CHEBI:30011"/>
        <dbReference type="EC" id="3.5.1.44"/>
    </reaction>
</comment>
<evidence type="ECO:0000256" key="3">
    <source>
        <dbReference type="HAMAP-Rule" id="MF_01440"/>
    </source>
</evidence>
<dbReference type="PANTHER" id="PTHR35147:SF1">
    <property type="entry name" value="CHEMORECEPTOR GLUTAMINE DEAMIDASE CHED-RELATED"/>
    <property type="match status" value="1"/>
</dbReference>
<keyword evidence="2 3" id="KW-0378">Hydrolase</keyword>
<dbReference type="CDD" id="cd16352">
    <property type="entry name" value="CheD"/>
    <property type="match status" value="1"/>
</dbReference>
<dbReference type="PANTHER" id="PTHR35147">
    <property type="entry name" value="CHEMORECEPTOR GLUTAMINE DEAMIDASE CHED-RELATED"/>
    <property type="match status" value="1"/>
</dbReference>
<dbReference type="HAMAP" id="MF_01440">
    <property type="entry name" value="CheD"/>
    <property type="match status" value="1"/>
</dbReference>
<sequence>MSSTAAALRSPETAVPQIYVQPGQVHVFAAPTEAVAILGSCVAVCLWDPYAGLAGMNHFMLPNLGSGVGAESCRHGTLAMRTLHERLLAAGALAHRLRARVYGGATIGIAVGDPENHLGTRNARLAVRALEEKAIPIVGRDVGGAKSRKLVFLATGEAQVSSVG</sequence>
<comment type="function">
    <text evidence="3">Probably deamidates glutamine residues to glutamate on methyl-accepting chemotaxis receptors (MCPs), playing an important role in chemotaxis.</text>
</comment>
<evidence type="ECO:0000313" key="4">
    <source>
        <dbReference type="EMBL" id="BDG03086.1"/>
    </source>
</evidence>
<comment type="similarity">
    <text evidence="3">Belongs to the CheD family.</text>
</comment>
<dbReference type="Proteomes" id="UP001162891">
    <property type="component" value="Chromosome"/>
</dbReference>
<dbReference type="SUPFAM" id="SSF64438">
    <property type="entry name" value="CNF1/YfiH-like putative cysteine hydrolases"/>
    <property type="match status" value="1"/>
</dbReference>
<proteinExistence type="inferred from homology"/>
<organism evidence="4 5">
    <name type="scientific">Anaeromyxobacter oryzae</name>
    <dbReference type="NCBI Taxonomy" id="2918170"/>
    <lineage>
        <taxon>Bacteria</taxon>
        <taxon>Pseudomonadati</taxon>
        <taxon>Myxococcota</taxon>
        <taxon>Myxococcia</taxon>
        <taxon>Myxococcales</taxon>
        <taxon>Cystobacterineae</taxon>
        <taxon>Anaeromyxobacteraceae</taxon>
        <taxon>Anaeromyxobacter</taxon>
    </lineage>
</organism>
<dbReference type="EMBL" id="AP025591">
    <property type="protein sequence ID" value="BDG03086.1"/>
    <property type="molecule type" value="Genomic_DNA"/>
</dbReference>
<reference evidence="5" key="1">
    <citation type="journal article" date="2022" name="Int. J. Syst. Evol. Microbiol.">
        <title>Anaeromyxobacter oryzae sp. nov., Anaeromyxobacter diazotrophicus sp. nov. and Anaeromyxobacter paludicola sp. nov., isolated from paddy soils.</title>
        <authorList>
            <person name="Itoh H."/>
            <person name="Xu Z."/>
            <person name="Mise K."/>
            <person name="Masuda Y."/>
            <person name="Ushijima N."/>
            <person name="Hayakawa C."/>
            <person name="Shiratori Y."/>
            <person name="Senoo K."/>
        </authorList>
    </citation>
    <scope>NUCLEOTIDE SEQUENCE [LARGE SCALE GENOMIC DNA]</scope>
    <source>
        <strain evidence="5">Red232</strain>
    </source>
</reference>
<dbReference type="InterPro" id="IPR005659">
    <property type="entry name" value="Chemorcpt_Glu_NH3ase_CheD"/>
</dbReference>
<keyword evidence="1 3" id="KW-0145">Chemotaxis</keyword>
<evidence type="ECO:0000256" key="1">
    <source>
        <dbReference type="ARBA" id="ARBA00022500"/>
    </source>
</evidence>